<proteinExistence type="inferred from homology"/>
<evidence type="ECO:0000313" key="9">
    <source>
        <dbReference type="Proteomes" id="UP000285326"/>
    </source>
</evidence>
<dbReference type="SMART" id="SM00338">
    <property type="entry name" value="BRLZ"/>
    <property type="match status" value="1"/>
</dbReference>
<feature type="compositionally biased region" description="Basic residues" evidence="6">
    <location>
        <begin position="85"/>
        <end position="98"/>
    </location>
</feature>
<dbReference type="InterPro" id="IPR046347">
    <property type="entry name" value="bZIP_sf"/>
</dbReference>
<dbReference type="CDD" id="cd14688">
    <property type="entry name" value="bZIP_YAP"/>
    <property type="match status" value="1"/>
</dbReference>
<dbReference type="FunFam" id="1.20.5.170:FF:000067">
    <property type="entry name" value="BZIP transcription factor"/>
    <property type="match status" value="1"/>
</dbReference>
<reference evidence="8 9" key="1">
    <citation type="journal article" date="2018" name="BMC Genomics">
        <title>Comparative genome analyses reveal sequence features reflecting distinct modes of host-adaptation between dicot and monocot powdery mildew.</title>
        <authorList>
            <person name="Wu Y."/>
            <person name="Ma X."/>
            <person name="Pan Z."/>
            <person name="Kale S.D."/>
            <person name="Song Y."/>
            <person name="King H."/>
            <person name="Zhang Q."/>
            <person name="Presley C."/>
            <person name="Deng X."/>
            <person name="Wei C.I."/>
            <person name="Xiao S."/>
        </authorList>
    </citation>
    <scope>NUCLEOTIDE SEQUENCE [LARGE SCALE GENOMIC DNA]</scope>
    <source>
        <strain evidence="8">UMSG1</strain>
    </source>
</reference>
<dbReference type="SUPFAM" id="SSF57959">
    <property type="entry name" value="Leucine zipper domain"/>
    <property type="match status" value="1"/>
</dbReference>
<dbReference type="Pfam" id="PF08601">
    <property type="entry name" value="PAP1"/>
    <property type="match status" value="1"/>
</dbReference>
<dbReference type="PROSITE" id="PS00036">
    <property type="entry name" value="BZIP_BASIC"/>
    <property type="match status" value="1"/>
</dbReference>
<dbReference type="InterPro" id="IPR050936">
    <property type="entry name" value="AP-1-like"/>
</dbReference>
<dbReference type="InterPro" id="IPR023167">
    <property type="entry name" value="Yap1_redox_dom_sf"/>
</dbReference>
<dbReference type="GO" id="GO:0090575">
    <property type="term" value="C:RNA polymerase II transcription regulator complex"/>
    <property type="evidence" value="ECO:0007669"/>
    <property type="project" value="TreeGrafter"/>
</dbReference>
<dbReference type="Pfam" id="PF00170">
    <property type="entry name" value="bZIP_1"/>
    <property type="match status" value="1"/>
</dbReference>
<dbReference type="Proteomes" id="UP000285326">
    <property type="component" value="Unassembled WGS sequence"/>
</dbReference>
<comment type="caution">
    <text evidence="8">The sequence shown here is derived from an EMBL/GenBank/DDBJ whole genome shotgun (WGS) entry which is preliminary data.</text>
</comment>
<comment type="similarity">
    <text evidence="4">Belongs to the bZIP family. YAP subfamily.</text>
</comment>
<dbReference type="AlphaFoldDB" id="A0A420IZJ1"/>
<dbReference type="InterPro" id="IPR013910">
    <property type="entry name" value="TF_PAP1"/>
</dbReference>
<evidence type="ECO:0000256" key="6">
    <source>
        <dbReference type="SAM" id="MobiDB-lite"/>
    </source>
</evidence>
<sequence>MASSSLKERQIQASKFLNFDGKVKSEPVADHDSETNGTKSAQENINSMAIFDSSGSSNDGNDAHDKRSLPNDEDLDGEKGGRKRQENHRRIPRKHGRKPVTSEPTTKRKAQNRAAQRAFRERKEKYLKDLEMKVEDLYTASESASQENSILHEQIERMSAELQEYRKRFSIIENANRIPFINGQKNLIRPNPDGFNFNVDLTKLSGLYGHPLAMNHPRDSSVTFQTSHVCYNQTGSQNQSSQYPVLRILPKALPQTPKLACETELSCISNIFNANLTQSDLNDAHFDHFSVQGHNSKVHVKNLTEPSSRINLPNKNIITQNKILFSPPSTFLNDQNAALSSFKLITHPRTYSEASDLSSTTIDQEDSCMSKEKEFTYKEELNISRDDKIYSAMDPSRDLESDINFQNLDTSHYHTNGISWLAEQNEYQFNPSLTREYRELQENFPSEETFGECFYDDSFITPVLENSRYLSENHADSANNLVASSDDKRVERKINKPEDYIASWDHVPSSLDSYRGDLDLELDLDALCNELQKKAKCSDSCQIYEDLSQVRDHKMRLQRNAKKKIES</sequence>
<dbReference type="SUPFAM" id="SSF111430">
    <property type="entry name" value="YAP1 redox domain"/>
    <property type="match status" value="1"/>
</dbReference>
<dbReference type="GO" id="GO:0005737">
    <property type="term" value="C:cytoplasm"/>
    <property type="evidence" value="ECO:0007669"/>
    <property type="project" value="UniProtKB-SubCell"/>
</dbReference>
<dbReference type="InterPro" id="IPR004827">
    <property type="entry name" value="bZIP"/>
</dbReference>
<protein>
    <recommendedName>
        <fullName evidence="7">BZIP domain-containing protein</fullName>
    </recommendedName>
</protein>
<comment type="subcellular location">
    <subcellularLocation>
        <location evidence="2">Cytoplasm</location>
    </subcellularLocation>
    <subcellularLocation>
        <location evidence="1">Nucleus</location>
    </subcellularLocation>
</comment>
<name>A0A420IZJ1_9PEZI</name>
<dbReference type="EMBL" id="MCBS01019840">
    <property type="protein sequence ID" value="RKF79924.1"/>
    <property type="molecule type" value="Genomic_DNA"/>
</dbReference>
<evidence type="ECO:0000256" key="3">
    <source>
        <dbReference type="ARBA" id="ARBA00023242"/>
    </source>
</evidence>
<dbReference type="PANTHER" id="PTHR40621">
    <property type="entry name" value="TRANSCRIPTION FACTOR KAPC-RELATED"/>
    <property type="match status" value="1"/>
</dbReference>
<feature type="compositionally biased region" description="Basic and acidic residues" evidence="6">
    <location>
        <begin position="1"/>
        <end position="10"/>
    </location>
</feature>
<gene>
    <name evidence="8" type="ORF">GcM1_198028</name>
</gene>
<feature type="compositionally biased region" description="Basic and acidic residues" evidence="6">
    <location>
        <begin position="61"/>
        <end position="70"/>
    </location>
</feature>
<dbReference type="GO" id="GO:0001228">
    <property type="term" value="F:DNA-binding transcription activator activity, RNA polymerase II-specific"/>
    <property type="evidence" value="ECO:0007669"/>
    <property type="project" value="TreeGrafter"/>
</dbReference>
<organism evidence="8 9">
    <name type="scientific">Golovinomyces cichoracearum</name>
    <dbReference type="NCBI Taxonomy" id="62708"/>
    <lineage>
        <taxon>Eukaryota</taxon>
        <taxon>Fungi</taxon>
        <taxon>Dikarya</taxon>
        <taxon>Ascomycota</taxon>
        <taxon>Pezizomycotina</taxon>
        <taxon>Leotiomycetes</taxon>
        <taxon>Erysiphales</taxon>
        <taxon>Erysiphaceae</taxon>
        <taxon>Golovinomyces</taxon>
    </lineage>
</organism>
<feature type="coiled-coil region" evidence="5">
    <location>
        <begin position="127"/>
        <end position="175"/>
    </location>
</feature>
<evidence type="ECO:0000259" key="7">
    <source>
        <dbReference type="PROSITE" id="PS50217"/>
    </source>
</evidence>
<feature type="domain" description="BZIP" evidence="7">
    <location>
        <begin position="102"/>
        <end position="165"/>
    </location>
</feature>
<evidence type="ECO:0000256" key="4">
    <source>
        <dbReference type="ARBA" id="ARBA00038132"/>
    </source>
</evidence>
<dbReference type="GO" id="GO:0000976">
    <property type="term" value="F:transcription cis-regulatory region binding"/>
    <property type="evidence" value="ECO:0007669"/>
    <property type="project" value="InterPro"/>
</dbReference>
<dbReference type="GO" id="GO:0034599">
    <property type="term" value="P:cellular response to oxidative stress"/>
    <property type="evidence" value="ECO:0007669"/>
    <property type="project" value="UniProtKB-ARBA"/>
</dbReference>
<keyword evidence="5" id="KW-0175">Coiled coil</keyword>
<dbReference type="PANTHER" id="PTHR40621:SF6">
    <property type="entry name" value="AP-1-LIKE TRANSCRIPTION FACTOR YAP1-RELATED"/>
    <property type="match status" value="1"/>
</dbReference>
<dbReference type="Gene3D" id="1.10.238.100">
    <property type="entry name" value="YAP1 redox domain. Chain B"/>
    <property type="match status" value="1"/>
</dbReference>
<feature type="region of interest" description="Disordered" evidence="6">
    <location>
        <begin position="1"/>
        <end position="121"/>
    </location>
</feature>
<evidence type="ECO:0000256" key="1">
    <source>
        <dbReference type="ARBA" id="ARBA00004123"/>
    </source>
</evidence>
<dbReference type="PROSITE" id="PS50217">
    <property type="entry name" value="BZIP"/>
    <property type="match status" value="1"/>
</dbReference>
<evidence type="ECO:0000313" key="8">
    <source>
        <dbReference type="EMBL" id="RKF79924.1"/>
    </source>
</evidence>
<keyword evidence="3" id="KW-0539">Nucleus</keyword>
<accession>A0A420IZJ1</accession>
<evidence type="ECO:0000256" key="5">
    <source>
        <dbReference type="SAM" id="Coils"/>
    </source>
</evidence>
<feature type="compositionally biased region" description="Polar residues" evidence="6">
    <location>
        <begin position="35"/>
        <end position="47"/>
    </location>
</feature>
<dbReference type="Gene3D" id="1.20.5.170">
    <property type="match status" value="1"/>
</dbReference>
<feature type="compositionally biased region" description="Basic and acidic residues" evidence="6">
    <location>
        <begin position="21"/>
        <end position="34"/>
    </location>
</feature>
<evidence type="ECO:0000256" key="2">
    <source>
        <dbReference type="ARBA" id="ARBA00004496"/>
    </source>
</evidence>